<feature type="domain" description="Helitron helicase-like" evidence="4">
    <location>
        <begin position="520"/>
        <end position="698"/>
    </location>
</feature>
<dbReference type="GO" id="GO:0006310">
    <property type="term" value="P:DNA recombination"/>
    <property type="evidence" value="ECO:0007669"/>
    <property type="project" value="UniProtKB-KW"/>
</dbReference>
<dbReference type="GO" id="GO:0006281">
    <property type="term" value="P:DNA repair"/>
    <property type="evidence" value="ECO:0007669"/>
    <property type="project" value="UniProtKB-KW"/>
</dbReference>
<dbReference type="InterPro" id="IPR046700">
    <property type="entry name" value="DUF6570"/>
</dbReference>
<feature type="region of interest" description="Disordered" evidence="2">
    <location>
        <begin position="73"/>
        <end position="109"/>
    </location>
</feature>
<comment type="caution">
    <text evidence="6">The sequence shown here is derived from an EMBL/GenBank/DDBJ whole genome shotgun (WGS) entry which is preliminary data.</text>
</comment>
<comment type="cofactor">
    <cofactor evidence="1">
        <name>Mg(2+)</name>
        <dbReference type="ChEBI" id="CHEBI:18420"/>
    </cofactor>
</comment>
<dbReference type="GO" id="GO:0000723">
    <property type="term" value="P:telomere maintenance"/>
    <property type="evidence" value="ECO:0007669"/>
    <property type="project" value="InterPro"/>
</dbReference>
<comment type="similarity">
    <text evidence="1">Belongs to the helicase family.</text>
</comment>
<dbReference type="InterPro" id="IPR010285">
    <property type="entry name" value="DNA_helicase_pif1-like_DEAD"/>
</dbReference>
<dbReference type="EC" id="5.6.2.3" evidence="1"/>
<dbReference type="InterPro" id="IPR051055">
    <property type="entry name" value="PIF1_helicase"/>
</dbReference>
<dbReference type="Pfam" id="PF05970">
    <property type="entry name" value="PIF1"/>
    <property type="match status" value="1"/>
</dbReference>
<evidence type="ECO:0000259" key="3">
    <source>
        <dbReference type="Pfam" id="PF05970"/>
    </source>
</evidence>
<keyword evidence="1" id="KW-0347">Helicase</keyword>
<keyword evidence="1" id="KW-0234">DNA repair</keyword>
<evidence type="ECO:0000256" key="2">
    <source>
        <dbReference type="SAM" id="MobiDB-lite"/>
    </source>
</evidence>
<keyword evidence="1" id="KW-0067">ATP-binding</keyword>
<dbReference type="GO" id="GO:0043139">
    <property type="term" value="F:5'-3' DNA helicase activity"/>
    <property type="evidence" value="ECO:0007669"/>
    <property type="project" value="UniProtKB-EC"/>
</dbReference>
<keyword evidence="1" id="KW-0227">DNA damage</keyword>
<name>A0AAD5W1P8_9AGAR</name>
<dbReference type="SUPFAM" id="SSF52540">
    <property type="entry name" value="P-loop containing nucleoside triphosphate hydrolases"/>
    <property type="match status" value="2"/>
</dbReference>
<feature type="compositionally biased region" description="Basic residues" evidence="2">
    <location>
        <begin position="73"/>
        <end position="84"/>
    </location>
</feature>
<sequence length="1809" mass="204408">MTSHSRVREIEMLLEKLTTREIWKDLPHPHPLSYAMRRNRDSVFNAVLAYSPEELDLIHAAASELIGRDSPKKRRTIRRKRTTHISRVDDRERDDQPVTRMDEEPSVDQTVPPNFDDFLNVVDDDVIMDAFRRFSQSTGNSALAVISCSVCARRTPQDHITNFHSPTDIPNHTLLKPQIPQPMHSLFEGMLIHGQASEGRDANVCSECLAKLKRNRLPPLALANGMWVGDVPFELEVLSLAEKILVARYYSAAYIIKLYPRDASVKYWDTRTLNSGLKGNVSTYPLDTQEISRYMNEEIMPPRSSVLSATIGITFIGPRGFPERTMPDTVKVRRARVRDALVWLKRHNPLYRDIIVSEERLGQLPIDGVPEEIRSTAKYSTDLDMVMKEHESYVPGPPFTDQHEEEATPEDAEQGTQVTYGVNDIVACDSESGSESGSLEEEGTAPDIVPLQAQGVVDVTGRSITDSEILAHAFSNTALNGSGTQNLHESVTTEDQAIPTIFSAVSLGYFLTVVVVSRWIRHQNAIARLTETDFLQASTEEIANRPISNPIMRSLREEVTTVRVQIAGTDESRISIRRKIWGATVMFGPPSIWLTINPSDTHDPIAQVLAGEDIDLDEFDRHIGPTTSQRALNIAQDPLAAAEFFHRVVTTMLEGVFGITGVKGVSHVKRRKGILGTIRGYVGTVEAQFRGTLHLHAILWLEGAPSAHEVAAVLQNPTFRERVRAFIRAHISADVGNMDAEEFLRLPRQPDISYSRPLDPSDPDFEVQCKEREMLLARSVQVHKCSTNTCLRTIKGRLVCKRRAPFELSSREWITPDGRWGPKRTCGYVNNYNRCILQLLRANHDIKLVTNGAETRDISWYITNYAAKKQKRSGNISALLAKRFAFHQKQEAKSSDIQQIHKRLIERCANTLSRDQEFSAPEVISYLMGWGDRYVSHFYVKIFWDPVREALMKAYPVLSPRNMECGETSQTQKLVIDNGNIRINDQLSDYISRGHSLNDYSFLDFMLDTYEGKHARDDGEQRRGRRPNTRVGYLGDERKHRCRIVRRAGHETLPEFIGKWLPRNDRPEDRELYCASILVLFKPWRSWSDIPNESNSFDSEFCSFITTSPLRIRRIIDNIQYYYTSMEGASKNTDSSHVGGPIINIQDDGDNDVLQNTDLGDENGPPEATEADVEAARRNTIDARQFHFGQKALDIAYDIGLFIDPAFSHPRTVETLYARGVTDIETSMIEDWRGQLHQATHEISTALPMPAYTTPINVANLPNTIPSVIRHDLPFITNSVRMELDILNNEQRRAHDIIERHLLSHLNGFTTTPLLMLCLGEGGTGKTTVINAITSTFREHNVEHLLAKTATSGVAATLIGGETLHSWLGVGVGMPKTENWLDKGTKTARERRSRNISGKLLLLIDECSMLTSEFLGLASEVISGVRIKDGDTRQQDIFAGLSVVLFGDFHQFPPVSRPKLALYRQTTHNKRAVMGHEIYRRFTTVVILQKQNRVKDSRWMLLLRNLREGTCSKADIEIVKSLVLTMDSCQKPDFNSLPWKDAILVTSRRVVKDMWNQSALMKHSHSSGNAVYVSPADDQVLEGHDVRHPSMHERVVIAGTKVEDTQRLAERVELAVRMKAMVLLNISTDADLANGTRGVIEDICLDPRETDSDMEQDDEGRVLLRFPPVLIKFRPDLPTDIRFTGLEDGIIPITPSEVRFTLEASEGKKFRVWRRQLALTQAYAFTDYKSQGQTIPYVIVDMATPPGRGSKLTPFNAYVALSRSRGRDSIRLLRHPDISLFTNHPCEYLREEDTRLVALAEETAQRTDR</sequence>
<dbReference type="PANTHER" id="PTHR47642:SF5">
    <property type="entry name" value="ATP-DEPENDENT DNA HELICASE"/>
    <property type="match status" value="1"/>
</dbReference>
<organism evidence="6 7">
    <name type="scientific">Leucocoprinus birnbaumii</name>
    <dbReference type="NCBI Taxonomy" id="56174"/>
    <lineage>
        <taxon>Eukaryota</taxon>
        <taxon>Fungi</taxon>
        <taxon>Dikarya</taxon>
        <taxon>Basidiomycota</taxon>
        <taxon>Agaricomycotina</taxon>
        <taxon>Agaricomycetes</taxon>
        <taxon>Agaricomycetidae</taxon>
        <taxon>Agaricales</taxon>
        <taxon>Agaricineae</taxon>
        <taxon>Agaricaceae</taxon>
        <taxon>Leucocoprinus</taxon>
    </lineage>
</organism>
<evidence type="ECO:0000313" key="7">
    <source>
        <dbReference type="Proteomes" id="UP001213000"/>
    </source>
</evidence>
<dbReference type="GO" id="GO:0005524">
    <property type="term" value="F:ATP binding"/>
    <property type="evidence" value="ECO:0007669"/>
    <property type="project" value="UniProtKB-KW"/>
</dbReference>
<reference evidence="6" key="1">
    <citation type="submission" date="2022-07" db="EMBL/GenBank/DDBJ databases">
        <title>Genome Sequence of Leucocoprinus birnbaumii.</title>
        <authorList>
            <person name="Buettner E."/>
        </authorList>
    </citation>
    <scope>NUCLEOTIDE SEQUENCE</scope>
    <source>
        <strain evidence="6">VT141</strain>
    </source>
</reference>
<evidence type="ECO:0000313" key="6">
    <source>
        <dbReference type="EMBL" id="KAJ3572998.1"/>
    </source>
</evidence>
<feature type="region of interest" description="Disordered" evidence="2">
    <location>
        <begin position="1133"/>
        <end position="1168"/>
    </location>
</feature>
<keyword evidence="1" id="KW-0547">Nucleotide-binding</keyword>
<evidence type="ECO:0000259" key="4">
    <source>
        <dbReference type="Pfam" id="PF14214"/>
    </source>
</evidence>
<dbReference type="InterPro" id="IPR027417">
    <property type="entry name" value="P-loop_NTPase"/>
</dbReference>
<feature type="domain" description="DNA helicase Pif1-like DEAD-box helicase" evidence="3">
    <location>
        <begin position="1287"/>
        <end position="1495"/>
    </location>
</feature>
<dbReference type="EMBL" id="JANIEX010000119">
    <property type="protein sequence ID" value="KAJ3572998.1"/>
    <property type="molecule type" value="Genomic_DNA"/>
</dbReference>
<keyword evidence="1" id="KW-0233">DNA recombination</keyword>
<dbReference type="Pfam" id="PF14214">
    <property type="entry name" value="Helitron_like_N"/>
    <property type="match status" value="1"/>
</dbReference>
<dbReference type="Pfam" id="PF20209">
    <property type="entry name" value="DUF6570"/>
    <property type="match status" value="1"/>
</dbReference>
<keyword evidence="1" id="KW-0378">Hydrolase</keyword>
<dbReference type="Gene3D" id="3.40.50.300">
    <property type="entry name" value="P-loop containing nucleotide triphosphate hydrolases"/>
    <property type="match status" value="1"/>
</dbReference>
<dbReference type="CDD" id="cd18809">
    <property type="entry name" value="SF1_C_RecD"/>
    <property type="match status" value="1"/>
</dbReference>
<evidence type="ECO:0000259" key="5">
    <source>
        <dbReference type="Pfam" id="PF20209"/>
    </source>
</evidence>
<accession>A0AAD5W1P8</accession>
<protein>
    <recommendedName>
        <fullName evidence="1">ATP-dependent DNA helicase</fullName>
        <ecNumber evidence="1">5.6.2.3</ecNumber>
    </recommendedName>
</protein>
<keyword evidence="7" id="KW-1185">Reference proteome</keyword>
<feature type="domain" description="DUF6570" evidence="5">
    <location>
        <begin position="214"/>
        <end position="361"/>
    </location>
</feature>
<feature type="compositionally biased region" description="Basic and acidic residues" evidence="2">
    <location>
        <begin position="86"/>
        <end position="103"/>
    </location>
</feature>
<proteinExistence type="inferred from homology"/>
<comment type="catalytic activity">
    <reaction evidence="1">
        <text>ATP + H2O = ADP + phosphate + H(+)</text>
        <dbReference type="Rhea" id="RHEA:13065"/>
        <dbReference type="ChEBI" id="CHEBI:15377"/>
        <dbReference type="ChEBI" id="CHEBI:15378"/>
        <dbReference type="ChEBI" id="CHEBI:30616"/>
        <dbReference type="ChEBI" id="CHEBI:43474"/>
        <dbReference type="ChEBI" id="CHEBI:456216"/>
        <dbReference type="EC" id="5.6.2.3"/>
    </reaction>
</comment>
<dbReference type="GO" id="GO:0016787">
    <property type="term" value="F:hydrolase activity"/>
    <property type="evidence" value="ECO:0007669"/>
    <property type="project" value="UniProtKB-KW"/>
</dbReference>
<gene>
    <name evidence="6" type="ORF">NP233_g2711</name>
</gene>
<evidence type="ECO:0000256" key="1">
    <source>
        <dbReference type="RuleBase" id="RU363044"/>
    </source>
</evidence>
<dbReference type="PANTHER" id="PTHR47642">
    <property type="entry name" value="ATP-DEPENDENT DNA HELICASE"/>
    <property type="match status" value="1"/>
</dbReference>
<dbReference type="InterPro" id="IPR025476">
    <property type="entry name" value="Helitron_helicase-like"/>
</dbReference>
<dbReference type="Proteomes" id="UP001213000">
    <property type="component" value="Unassembled WGS sequence"/>
</dbReference>